<dbReference type="Gene3D" id="3.90.380.10">
    <property type="entry name" value="Naphthalene 1,2-dioxygenase Alpha Subunit, Chain A, domain 1"/>
    <property type="match status" value="2"/>
</dbReference>
<reference evidence="9" key="1">
    <citation type="journal article" date="2019" name="Int. J. Syst. Evol. Microbiol.">
        <title>The Global Catalogue of Microorganisms (GCM) 10K type strain sequencing project: providing services to taxonomists for standard genome sequencing and annotation.</title>
        <authorList>
            <consortium name="The Broad Institute Genomics Platform"/>
            <consortium name="The Broad Institute Genome Sequencing Center for Infectious Disease"/>
            <person name="Wu L."/>
            <person name="Ma J."/>
        </authorList>
    </citation>
    <scope>NUCLEOTIDE SEQUENCE [LARGE SCALE GENOMIC DNA]</scope>
    <source>
        <strain evidence="9">KCTC 52640</strain>
    </source>
</reference>
<keyword evidence="9" id="KW-1185">Reference proteome</keyword>
<name>A0ABV7ETF2_9GAMM</name>
<dbReference type="Pfam" id="PF00848">
    <property type="entry name" value="Ring_hydroxyl_A"/>
    <property type="match status" value="1"/>
</dbReference>
<evidence type="ECO:0000256" key="3">
    <source>
        <dbReference type="ARBA" id="ARBA00022723"/>
    </source>
</evidence>
<comment type="caution">
    <text evidence="8">The sequence shown here is derived from an EMBL/GenBank/DDBJ whole genome shotgun (WGS) entry which is preliminary data.</text>
</comment>
<dbReference type="PRINTS" id="PR00090">
    <property type="entry name" value="RNGDIOXGNASE"/>
</dbReference>
<feature type="domain" description="Rieske" evidence="7">
    <location>
        <begin position="48"/>
        <end position="161"/>
    </location>
</feature>
<organism evidence="8 9">
    <name type="scientific">Salinisphaera aquimarina</name>
    <dbReference type="NCBI Taxonomy" id="2094031"/>
    <lineage>
        <taxon>Bacteria</taxon>
        <taxon>Pseudomonadati</taxon>
        <taxon>Pseudomonadota</taxon>
        <taxon>Gammaproteobacteria</taxon>
        <taxon>Salinisphaerales</taxon>
        <taxon>Salinisphaeraceae</taxon>
        <taxon>Salinisphaera</taxon>
    </lineage>
</organism>
<comment type="cofactor">
    <cofactor evidence="1">
        <name>Fe cation</name>
        <dbReference type="ChEBI" id="CHEBI:24875"/>
    </cofactor>
</comment>
<evidence type="ECO:0000256" key="2">
    <source>
        <dbReference type="ARBA" id="ARBA00022714"/>
    </source>
</evidence>
<protein>
    <submittedName>
        <fullName evidence="8">Aromatic ring-hydroxylating dioxygenase subunit alpha</fullName>
        <ecNumber evidence="8">1.14.13.-</ecNumber>
    </submittedName>
</protein>
<dbReference type="CDD" id="cd03469">
    <property type="entry name" value="Rieske_RO_Alpha_N"/>
    <property type="match status" value="1"/>
</dbReference>
<evidence type="ECO:0000313" key="8">
    <source>
        <dbReference type="EMBL" id="MFC3105133.1"/>
    </source>
</evidence>
<dbReference type="Pfam" id="PF00355">
    <property type="entry name" value="Rieske"/>
    <property type="match status" value="1"/>
</dbReference>
<evidence type="ECO:0000256" key="5">
    <source>
        <dbReference type="ARBA" id="ARBA00023004"/>
    </source>
</evidence>
<proteinExistence type="predicted"/>
<sequence length="391" mass="43992">MINDDLLSPAVLEQINRPTADAICLPNEAYTHDSFLERERSEIFDRQWVFAAVGAQIPRRGDVLPVEIAGRPVVLTRNRNGEVRAFHNVCRHRGLQLVSDRKQGCATLVCPYHSWAYSLDGELKKTPHFGGHDCDDAPGLDRSEYGLAGIRCEMWHDLIFLNLSGDAAALEHSLGPLQARWADYDLTLLRHGGTATFDVATNWKLAVENFVESYHLPWTHPSLNGYSRMQAHFNMLEPTYLGQGSTGYDSVAAGHPDLPMFPGLSEQARRTAEYPYVMPNLLLGMHPSYLFVFGIQPVTPERTREVFHFYYVGDAAMTDELAAQRSKPIDSWLGINAEDIVMIEGMQRGRRSPGYVNGRFSPYHEVTTHEFQRRVANQLSRSMPVAEAAFS</sequence>
<evidence type="ECO:0000259" key="7">
    <source>
        <dbReference type="PROSITE" id="PS51296"/>
    </source>
</evidence>
<dbReference type="SUPFAM" id="SSF55961">
    <property type="entry name" value="Bet v1-like"/>
    <property type="match status" value="1"/>
</dbReference>
<dbReference type="InterPro" id="IPR036922">
    <property type="entry name" value="Rieske_2Fe-2S_sf"/>
</dbReference>
<dbReference type="RefSeq" id="WP_380690693.1">
    <property type="nucleotide sequence ID" value="NZ_JBHRSS010000007.1"/>
</dbReference>
<accession>A0ABV7ETF2</accession>
<dbReference type="PANTHER" id="PTHR43756">
    <property type="entry name" value="CHOLINE MONOOXYGENASE, CHLOROPLASTIC"/>
    <property type="match status" value="1"/>
</dbReference>
<dbReference type="Proteomes" id="UP001595462">
    <property type="component" value="Unassembled WGS sequence"/>
</dbReference>
<evidence type="ECO:0000256" key="6">
    <source>
        <dbReference type="ARBA" id="ARBA00023014"/>
    </source>
</evidence>
<dbReference type="GO" id="GO:0051213">
    <property type="term" value="F:dioxygenase activity"/>
    <property type="evidence" value="ECO:0007669"/>
    <property type="project" value="UniProtKB-KW"/>
</dbReference>
<gene>
    <name evidence="8" type="ORF">ACFOSU_14725</name>
</gene>
<dbReference type="SUPFAM" id="SSF50022">
    <property type="entry name" value="ISP domain"/>
    <property type="match status" value="1"/>
</dbReference>
<dbReference type="InterPro" id="IPR017941">
    <property type="entry name" value="Rieske_2Fe-2S"/>
</dbReference>
<evidence type="ECO:0000313" key="9">
    <source>
        <dbReference type="Proteomes" id="UP001595462"/>
    </source>
</evidence>
<dbReference type="InterPro" id="IPR015879">
    <property type="entry name" value="Ring_hydroxy_dOase_asu_C_dom"/>
</dbReference>
<keyword evidence="6" id="KW-0411">Iron-sulfur</keyword>
<evidence type="ECO:0000256" key="1">
    <source>
        <dbReference type="ARBA" id="ARBA00001962"/>
    </source>
</evidence>
<dbReference type="PROSITE" id="PS51296">
    <property type="entry name" value="RIESKE"/>
    <property type="match status" value="1"/>
</dbReference>
<dbReference type="EC" id="1.14.13.-" evidence="8"/>
<dbReference type="InterPro" id="IPR001663">
    <property type="entry name" value="Rng_hydr_dOase-A"/>
</dbReference>
<dbReference type="Gene3D" id="2.102.10.10">
    <property type="entry name" value="Rieske [2Fe-2S] iron-sulphur domain"/>
    <property type="match status" value="1"/>
</dbReference>
<keyword evidence="5" id="KW-0408">Iron</keyword>
<dbReference type="CDD" id="cd00680">
    <property type="entry name" value="RHO_alpha_C"/>
    <property type="match status" value="1"/>
</dbReference>
<evidence type="ECO:0000256" key="4">
    <source>
        <dbReference type="ARBA" id="ARBA00023002"/>
    </source>
</evidence>
<keyword evidence="3" id="KW-0479">Metal-binding</keyword>
<dbReference type="PANTHER" id="PTHR43756:SF5">
    <property type="entry name" value="CHOLINE MONOOXYGENASE, CHLOROPLASTIC"/>
    <property type="match status" value="1"/>
</dbReference>
<keyword evidence="8" id="KW-0223">Dioxygenase</keyword>
<dbReference type="EMBL" id="JBHRSS010000007">
    <property type="protein sequence ID" value="MFC3105133.1"/>
    <property type="molecule type" value="Genomic_DNA"/>
</dbReference>
<keyword evidence="2" id="KW-0001">2Fe-2S</keyword>
<keyword evidence="4 8" id="KW-0560">Oxidoreductase</keyword>